<dbReference type="STRING" id="1166337.SAMN05192580_0746"/>
<keyword evidence="1" id="KW-0812">Transmembrane</keyword>
<reference evidence="2 3" key="1">
    <citation type="submission" date="2016-10" db="EMBL/GenBank/DDBJ databases">
        <authorList>
            <person name="de Groot N.N."/>
        </authorList>
    </citation>
    <scope>NUCLEOTIDE SEQUENCE [LARGE SCALE GENOMIC DNA]</scope>
    <source>
        <strain evidence="2 3">S5-249</strain>
    </source>
</reference>
<evidence type="ECO:0008006" key="4">
    <source>
        <dbReference type="Google" id="ProtNLM"/>
    </source>
</evidence>
<dbReference type="EMBL" id="FOZG01000001">
    <property type="protein sequence ID" value="SFR81699.1"/>
    <property type="molecule type" value="Genomic_DNA"/>
</dbReference>
<feature type="transmembrane region" description="Helical" evidence="1">
    <location>
        <begin position="179"/>
        <end position="200"/>
    </location>
</feature>
<dbReference type="OrthoDB" id="7432019at2"/>
<evidence type="ECO:0000313" key="2">
    <source>
        <dbReference type="EMBL" id="SFR81699.1"/>
    </source>
</evidence>
<feature type="transmembrane region" description="Helical" evidence="1">
    <location>
        <begin position="403"/>
        <end position="425"/>
    </location>
</feature>
<feature type="transmembrane region" description="Helical" evidence="1">
    <location>
        <begin position="287"/>
        <end position="310"/>
    </location>
</feature>
<feature type="transmembrane region" description="Helical" evidence="1">
    <location>
        <begin position="359"/>
        <end position="383"/>
    </location>
</feature>
<keyword evidence="3" id="KW-1185">Reference proteome</keyword>
<feature type="transmembrane region" description="Helical" evidence="1">
    <location>
        <begin position="207"/>
        <end position="226"/>
    </location>
</feature>
<keyword evidence="1" id="KW-1133">Transmembrane helix</keyword>
<accession>A0A1I6JRU3</accession>
<keyword evidence="1" id="KW-0472">Membrane</keyword>
<dbReference type="RefSeq" id="WP_093310881.1">
    <property type="nucleotide sequence ID" value="NZ_FOZG01000001.1"/>
</dbReference>
<feature type="transmembrane region" description="Helical" evidence="1">
    <location>
        <begin position="111"/>
        <end position="129"/>
    </location>
</feature>
<evidence type="ECO:0000313" key="3">
    <source>
        <dbReference type="Proteomes" id="UP000198824"/>
    </source>
</evidence>
<gene>
    <name evidence="2" type="ORF">SAMN05192580_0746</name>
</gene>
<feature type="transmembrane region" description="Helical" evidence="1">
    <location>
        <begin position="322"/>
        <end position="347"/>
    </location>
</feature>
<feature type="transmembrane region" description="Helical" evidence="1">
    <location>
        <begin position="18"/>
        <end position="36"/>
    </location>
</feature>
<dbReference type="AlphaFoldDB" id="A0A1I6JRU3"/>
<sequence length="456" mass="50962">MKTGWLPDDGANRWIEPLLALAVLLTGGYAIALLLVRGGLPQPFFYQSFDVWMDWFNTAFWAHNPGAYDAWATLYPPISFVYLKPLTWGPCYVANEGWYSRDCDLWGRFTMHGWFVLNIFLTGLTFLKIDRRTALFRSFVVCAGMPMLDALERGNLLMACYTCYLLGHGPLLKSARLRMLFVGMSINFKIYLVGTLFAYAVRRRWRWFEGATLSVIAVYVATWAMVGAGTPKEIITNLVAWAGATSQPSSFLDLWYATTYVPVVSLLTSQSFPILELGGSDLVELGAMLLPLLTHSVQGLIVLAFVAAWLRPEVVPTYRLVNLAGCIAMITSEAGGYVQALITLLTFFEPWRGGRGIRIAIVTAYIVSLSGDIYLGRLFTVLQGGFLNSGPVFYTYHMAIGPFLRPALILLIAASLSCTTMRAVWRDIRTQGWKDRWRFRRDLPLLTGGAPNTETA</sequence>
<proteinExistence type="predicted"/>
<protein>
    <recommendedName>
        <fullName evidence="4">DUF2029 domain-containing protein</fullName>
    </recommendedName>
</protein>
<organism evidence="2 3">
    <name type="scientific">Sphingomonas jatrophae</name>
    <dbReference type="NCBI Taxonomy" id="1166337"/>
    <lineage>
        <taxon>Bacteria</taxon>
        <taxon>Pseudomonadati</taxon>
        <taxon>Pseudomonadota</taxon>
        <taxon>Alphaproteobacteria</taxon>
        <taxon>Sphingomonadales</taxon>
        <taxon>Sphingomonadaceae</taxon>
        <taxon>Sphingomonas</taxon>
    </lineage>
</organism>
<name>A0A1I6JRU3_9SPHN</name>
<evidence type="ECO:0000256" key="1">
    <source>
        <dbReference type="SAM" id="Phobius"/>
    </source>
</evidence>
<dbReference type="Proteomes" id="UP000198824">
    <property type="component" value="Unassembled WGS sequence"/>
</dbReference>